<dbReference type="AlphaFoldDB" id="A0A1I7G9F7"/>
<dbReference type="Gene3D" id="1.10.287.1700">
    <property type="match status" value="1"/>
</dbReference>
<keyword evidence="8" id="KW-0653">Protein transport</keyword>
<dbReference type="Pfam" id="PF02050">
    <property type="entry name" value="FliJ"/>
    <property type="match status" value="1"/>
</dbReference>
<dbReference type="GO" id="GO:0044781">
    <property type="term" value="P:bacterial-type flagellum organization"/>
    <property type="evidence" value="ECO:0007669"/>
    <property type="project" value="UniProtKB-KW"/>
</dbReference>
<keyword evidence="7" id="KW-1005">Bacterial flagellum biogenesis</keyword>
<evidence type="ECO:0000256" key="3">
    <source>
        <dbReference type="ARBA" id="ARBA00020392"/>
    </source>
</evidence>
<keyword evidence="4" id="KW-0813">Transport</keyword>
<dbReference type="InterPro" id="IPR052570">
    <property type="entry name" value="FliJ"/>
</dbReference>
<evidence type="ECO:0000256" key="4">
    <source>
        <dbReference type="ARBA" id="ARBA00022448"/>
    </source>
</evidence>
<reference evidence="12 13" key="1">
    <citation type="submission" date="2016-10" db="EMBL/GenBank/DDBJ databases">
        <authorList>
            <person name="de Groot N.N."/>
        </authorList>
    </citation>
    <scope>NUCLEOTIDE SEQUENCE [LARGE SCALE GENOMIC DNA]</scope>
    <source>
        <strain evidence="12 13">Nm24</strain>
    </source>
</reference>
<name>A0A1I7G9F7_9PROT</name>
<sequence>MATSHSLKLLLEHAHKQTDDAAINLGKLNFKQQEAEKTLRLLIEYRENYQVQFMESAGNGVTPTEWRNFKAFICKLDTAIQAQQNLVAVTQQHTEAGSMQYHHQRKKLKSYDTLSRRAELHYQLRLQKQEQHQLDEHTSHTLSKRPKNVE</sequence>
<dbReference type="NCBIfam" id="TIGR02473">
    <property type="entry name" value="flagell_FliJ"/>
    <property type="match status" value="1"/>
</dbReference>
<dbReference type="GO" id="GO:0071973">
    <property type="term" value="P:bacterial-type flagellum-dependent cell motility"/>
    <property type="evidence" value="ECO:0007669"/>
    <property type="project" value="InterPro"/>
</dbReference>
<dbReference type="PRINTS" id="PR01004">
    <property type="entry name" value="FLGFLIJ"/>
</dbReference>
<dbReference type="PIRSF" id="PIRSF019404">
    <property type="entry name" value="FliJ"/>
    <property type="match status" value="1"/>
</dbReference>
<keyword evidence="12" id="KW-0969">Cilium</keyword>
<evidence type="ECO:0000256" key="6">
    <source>
        <dbReference type="ARBA" id="ARBA00022500"/>
    </source>
</evidence>
<proteinExistence type="inferred from homology"/>
<dbReference type="GO" id="GO:0009288">
    <property type="term" value="C:bacterial-type flagellum"/>
    <property type="evidence" value="ECO:0007669"/>
    <property type="project" value="InterPro"/>
</dbReference>
<dbReference type="EMBL" id="FPBL01000002">
    <property type="protein sequence ID" value="SFU44981.1"/>
    <property type="molecule type" value="Genomic_DNA"/>
</dbReference>
<evidence type="ECO:0000313" key="13">
    <source>
        <dbReference type="Proteomes" id="UP000183926"/>
    </source>
</evidence>
<dbReference type="GO" id="GO:0015031">
    <property type="term" value="P:protein transport"/>
    <property type="evidence" value="ECO:0007669"/>
    <property type="project" value="UniProtKB-KW"/>
</dbReference>
<evidence type="ECO:0000256" key="2">
    <source>
        <dbReference type="ARBA" id="ARBA00010004"/>
    </source>
</evidence>
<keyword evidence="12" id="KW-0966">Cell projection</keyword>
<evidence type="ECO:0000256" key="8">
    <source>
        <dbReference type="ARBA" id="ARBA00022927"/>
    </source>
</evidence>
<comment type="subcellular location">
    <subcellularLocation>
        <location evidence="1">Cell membrane</location>
        <topology evidence="1">Peripheral membrane protein</topology>
        <orientation evidence="1">Cytoplasmic side</orientation>
    </subcellularLocation>
</comment>
<feature type="compositionally biased region" description="Basic and acidic residues" evidence="11">
    <location>
        <begin position="129"/>
        <end position="139"/>
    </location>
</feature>
<evidence type="ECO:0000256" key="10">
    <source>
        <dbReference type="ARBA" id="ARBA00023225"/>
    </source>
</evidence>
<keyword evidence="12" id="KW-0282">Flagellum</keyword>
<keyword evidence="9" id="KW-0472">Membrane</keyword>
<protein>
    <recommendedName>
        <fullName evidence="3">Flagellar FliJ protein</fullName>
    </recommendedName>
</protein>
<dbReference type="InterPro" id="IPR012823">
    <property type="entry name" value="Flagell_FliJ"/>
</dbReference>
<gene>
    <name evidence="12" type="ORF">SAMN05216339_102307</name>
</gene>
<dbReference type="OrthoDB" id="6465096at2"/>
<dbReference type="PANTHER" id="PTHR38786:SF1">
    <property type="entry name" value="FLAGELLAR FLIJ PROTEIN"/>
    <property type="match status" value="1"/>
</dbReference>
<dbReference type="Proteomes" id="UP000183926">
    <property type="component" value="Unassembled WGS sequence"/>
</dbReference>
<dbReference type="InterPro" id="IPR018006">
    <property type="entry name" value="Flag_FliJ_proteobac"/>
</dbReference>
<organism evidence="12 13">
    <name type="scientific">Nitrosomonas eutropha</name>
    <dbReference type="NCBI Taxonomy" id="916"/>
    <lineage>
        <taxon>Bacteria</taxon>
        <taxon>Pseudomonadati</taxon>
        <taxon>Pseudomonadota</taxon>
        <taxon>Betaproteobacteria</taxon>
        <taxon>Nitrosomonadales</taxon>
        <taxon>Nitrosomonadaceae</taxon>
        <taxon>Nitrosomonas</taxon>
    </lineage>
</organism>
<feature type="region of interest" description="Disordered" evidence="11">
    <location>
        <begin position="129"/>
        <end position="150"/>
    </location>
</feature>
<dbReference type="PANTHER" id="PTHR38786">
    <property type="entry name" value="FLAGELLAR FLIJ PROTEIN"/>
    <property type="match status" value="1"/>
</dbReference>
<accession>A0A1I7G9F7</accession>
<evidence type="ECO:0000256" key="7">
    <source>
        <dbReference type="ARBA" id="ARBA00022795"/>
    </source>
</evidence>
<keyword evidence="5" id="KW-1003">Cell membrane</keyword>
<dbReference type="InterPro" id="IPR053716">
    <property type="entry name" value="Flag_assembly_chemotaxis_eff"/>
</dbReference>
<keyword evidence="10" id="KW-1006">Bacterial flagellum protein export</keyword>
<evidence type="ECO:0000256" key="5">
    <source>
        <dbReference type="ARBA" id="ARBA00022475"/>
    </source>
</evidence>
<comment type="similarity">
    <text evidence="2">Belongs to the FliJ family.</text>
</comment>
<evidence type="ECO:0000256" key="11">
    <source>
        <dbReference type="SAM" id="MobiDB-lite"/>
    </source>
</evidence>
<evidence type="ECO:0000313" key="12">
    <source>
        <dbReference type="EMBL" id="SFU44981.1"/>
    </source>
</evidence>
<dbReference type="GO" id="GO:0003774">
    <property type="term" value="F:cytoskeletal motor activity"/>
    <property type="evidence" value="ECO:0007669"/>
    <property type="project" value="InterPro"/>
</dbReference>
<evidence type="ECO:0000256" key="1">
    <source>
        <dbReference type="ARBA" id="ARBA00004413"/>
    </source>
</evidence>
<dbReference type="GO" id="GO:0006935">
    <property type="term" value="P:chemotaxis"/>
    <property type="evidence" value="ECO:0007669"/>
    <property type="project" value="UniProtKB-KW"/>
</dbReference>
<dbReference type="GO" id="GO:0005886">
    <property type="term" value="C:plasma membrane"/>
    <property type="evidence" value="ECO:0007669"/>
    <property type="project" value="UniProtKB-SubCell"/>
</dbReference>
<evidence type="ECO:0000256" key="9">
    <source>
        <dbReference type="ARBA" id="ARBA00023136"/>
    </source>
</evidence>
<keyword evidence="6" id="KW-0145">Chemotaxis</keyword>
<dbReference type="RefSeq" id="WP_074927328.1">
    <property type="nucleotide sequence ID" value="NZ_FPBL01000002.1"/>
</dbReference>